<evidence type="ECO:0000259" key="2">
    <source>
        <dbReference type="PROSITE" id="PS50994"/>
    </source>
</evidence>
<dbReference type="Gene3D" id="3.30.70.270">
    <property type="match status" value="1"/>
</dbReference>
<evidence type="ECO:0000313" key="3">
    <source>
        <dbReference type="EMBL" id="CAD8392626.1"/>
    </source>
</evidence>
<dbReference type="GO" id="GO:0015074">
    <property type="term" value="P:DNA integration"/>
    <property type="evidence" value="ECO:0007669"/>
    <property type="project" value="InterPro"/>
</dbReference>
<dbReference type="InterPro" id="IPR036397">
    <property type="entry name" value="RNaseH_sf"/>
</dbReference>
<gene>
    <name evidence="3" type="ORF">RMAR0315_LOCUS2611</name>
    <name evidence="4" type="ORF">RMAR0315_LOCUS2612</name>
</gene>
<evidence type="ECO:0000313" key="4">
    <source>
        <dbReference type="EMBL" id="CAD8392627.1"/>
    </source>
</evidence>
<accession>A0A6T6LNQ4</accession>
<dbReference type="PROSITE" id="PS50878">
    <property type="entry name" value="RT_POL"/>
    <property type="match status" value="1"/>
</dbReference>
<feature type="domain" description="Integrase catalytic" evidence="2">
    <location>
        <begin position="85"/>
        <end position="249"/>
    </location>
</feature>
<dbReference type="SUPFAM" id="SSF56672">
    <property type="entry name" value="DNA/RNA polymerases"/>
    <property type="match status" value="1"/>
</dbReference>
<dbReference type="GO" id="GO:0003676">
    <property type="term" value="F:nucleic acid binding"/>
    <property type="evidence" value="ECO:0007669"/>
    <property type="project" value="InterPro"/>
</dbReference>
<name>A0A6T6LNQ4_9RHOD</name>
<dbReference type="InterPro" id="IPR043128">
    <property type="entry name" value="Rev_trsase/Diguanyl_cyclase"/>
</dbReference>
<evidence type="ECO:0000259" key="1">
    <source>
        <dbReference type="PROSITE" id="PS50878"/>
    </source>
</evidence>
<evidence type="ECO:0008006" key="5">
    <source>
        <dbReference type="Google" id="ProtNLM"/>
    </source>
</evidence>
<organism evidence="3">
    <name type="scientific">Rhodosorus marinus</name>
    <dbReference type="NCBI Taxonomy" id="101924"/>
    <lineage>
        <taxon>Eukaryota</taxon>
        <taxon>Rhodophyta</taxon>
        <taxon>Stylonematophyceae</taxon>
        <taxon>Stylonematales</taxon>
        <taxon>Stylonemataceae</taxon>
        <taxon>Rhodosorus</taxon>
    </lineage>
</organism>
<dbReference type="EMBL" id="HBEK01004768">
    <property type="protein sequence ID" value="CAD8392627.1"/>
    <property type="molecule type" value="Transcribed_RNA"/>
</dbReference>
<reference evidence="3" key="1">
    <citation type="submission" date="2021-01" db="EMBL/GenBank/DDBJ databases">
        <authorList>
            <person name="Corre E."/>
            <person name="Pelletier E."/>
            <person name="Niang G."/>
            <person name="Scheremetjew M."/>
            <person name="Finn R."/>
            <person name="Kale V."/>
            <person name="Holt S."/>
            <person name="Cochrane G."/>
            <person name="Meng A."/>
            <person name="Brown T."/>
            <person name="Cohen L."/>
        </authorList>
    </citation>
    <scope>NUCLEOTIDE SEQUENCE</scope>
    <source>
        <strain evidence="3">UTEX LB 2760</strain>
    </source>
</reference>
<dbReference type="InterPro" id="IPR000477">
    <property type="entry name" value="RT_dom"/>
</dbReference>
<dbReference type="SUPFAM" id="SSF53098">
    <property type="entry name" value="Ribonuclease H-like"/>
    <property type="match status" value="1"/>
</dbReference>
<dbReference type="Gene3D" id="3.30.420.10">
    <property type="entry name" value="Ribonuclease H-like superfamily/Ribonuclease H"/>
    <property type="match status" value="1"/>
</dbReference>
<dbReference type="PROSITE" id="PS50994">
    <property type="entry name" value="INTEGRASE"/>
    <property type="match status" value="1"/>
</dbReference>
<dbReference type="InterPro" id="IPR050951">
    <property type="entry name" value="Retrovirus_Pol_polyprotein"/>
</dbReference>
<dbReference type="Pfam" id="PF00665">
    <property type="entry name" value="rve"/>
    <property type="match status" value="1"/>
</dbReference>
<dbReference type="PANTHER" id="PTHR37984">
    <property type="entry name" value="PROTEIN CBG26694"/>
    <property type="match status" value="1"/>
</dbReference>
<dbReference type="Pfam" id="PF00078">
    <property type="entry name" value="RVT_1"/>
    <property type="match status" value="1"/>
</dbReference>
<feature type="domain" description="Reverse transcriptase" evidence="1">
    <location>
        <begin position="1"/>
        <end position="106"/>
    </location>
</feature>
<sequence length="393" mass="45713">MREEDEPKTAFVSDFGHYQWRVAPFGLTSLPAYFSRLMTNVLRRFVGRFVVVYLDDILVFSRTKEDHKGHLRQVLHELQRHNLFLHPLPTEAIFTRWHLDFIGRLPKTFGTGNQWILVAVESLTRWSVVRAMQEATQANVAKFIYEEIVCPYGAPVQILTDRGANFRSKVVEAYLKLLPTAQRFTSSYHPRTNSVAEHWNRTFQEILVKLTSGAVTRWDRFIHQANTALRMRTSRITGMSPFEILYGVKPRIPGLAQAPILFDPVNEDDTMRARVQQLEKLGRDREAVVLRTEAAKKQMARYYNWRVTTDPLKPGDYVLLTNETKTKGQYRHIGPFRVLERRLFDTYQIAEPDGTPLPTLVHRDRMKRAQVDGVAEGYWYHPTREELSELRGA</sequence>
<dbReference type="EMBL" id="HBEK01004767">
    <property type="protein sequence ID" value="CAD8392626.1"/>
    <property type="molecule type" value="Transcribed_RNA"/>
</dbReference>
<dbReference type="AlphaFoldDB" id="A0A6T6LNQ4"/>
<dbReference type="InterPro" id="IPR001584">
    <property type="entry name" value="Integrase_cat-core"/>
</dbReference>
<dbReference type="InterPro" id="IPR043502">
    <property type="entry name" value="DNA/RNA_pol_sf"/>
</dbReference>
<proteinExistence type="predicted"/>
<dbReference type="InterPro" id="IPR012337">
    <property type="entry name" value="RNaseH-like_sf"/>
</dbReference>
<dbReference type="PANTHER" id="PTHR37984:SF5">
    <property type="entry name" value="PROTEIN NYNRIN-LIKE"/>
    <property type="match status" value="1"/>
</dbReference>
<dbReference type="CDD" id="cd01647">
    <property type="entry name" value="RT_LTR"/>
    <property type="match status" value="1"/>
</dbReference>
<protein>
    <recommendedName>
        <fullName evidence="5">Integrase catalytic domain-containing protein</fullName>
    </recommendedName>
</protein>